<feature type="chain" id="PRO_5015094938" description="DUF7888 domain-containing protein" evidence="2">
    <location>
        <begin position="19"/>
        <end position="306"/>
    </location>
</feature>
<feature type="region of interest" description="Disordered" evidence="1">
    <location>
        <begin position="29"/>
        <end position="153"/>
    </location>
</feature>
<protein>
    <recommendedName>
        <fullName evidence="3">DUF7888 domain-containing protein</fullName>
    </recommendedName>
</protein>
<dbReference type="GeneID" id="20349165"/>
<dbReference type="AlphaFoldDB" id="J3P5B8"/>
<dbReference type="PRINTS" id="PR01217">
    <property type="entry name" value="PRICHEXTENSN"/>
</dbReference>
<sequence>MQFKTFVLLALPVISALAAPLPASNEITARAPKRASKPVTKPAPKPAPAPKPVPVPAPKPAPVPVPAPAPAPVDKPKPAPSAPAAEKLKPILSAPIKPAPTAPAAKPAPTAPADKPKLSAAPSAIPTAPANRAQPPAAPAVTPTAPADRNEPPAPYDVPVSNRRKLAGQFVDALILSGVVDVAATKVSEGLILAFDKVKDAPDFDAARKAFTQDAVRELFDANPDPAVYQAAVCYSSEFTVADPAAVAGKTSLELKSTTGALRTTYECFYMGAPNTFTALGDGGFVNLAIQSSDRCKFEGKVLTCA</sequence>
<name>J3P5B8_GAET3</name>
<keyword evidence="2" id="KW-0732">Signal</keyword>
<dbReference type="STRING" id="644352.J3P5B8"/>
<dbReference type="InterPro" id="IPR057210">
    <property type="entry name" value="DUF7888"/>
</dbReference>
<dbReference type="EnsemblFungi" id="EJT74869">
    <property type="protein sequence ID" value="EJT74869"/>
    <property type="gene ID" value="GGTG_08707"/>
</dbReference>
<accession>J3P5B8</accession>
<evidence type="ECO:0000313" key="4">
    <source>
        <dbReference type="EMBL" id="EJT74869.1"/>
    </source>
</evidence>
<reference evidence="4" key="2">
    <citation type="submission" date="2010-07" db="EMBL/GenBank/DDBJ databases">
        <authorList>
            <consortium name="The Broad Institute Genome Sequencing Platform"/>
            <consortium name="Broad Institute Genome Sequencing Center for Infectious Disease"/>
            <person name="Ma L.-J."/>
            <person name="Dead R."/>
            <person name="Young S."/>
            <person name="Zeng Q."/>
            <person name="Koehrsen M."/>
            <person name="Alvarado L."/>
            <person name="Berlin A."/>
            <person name="Chapman S.B."/>
            <person name="Chen Z."/>
            <person name="Freedman E."/>
            <person name="Gellesch M."/>
            <person name="Goldberg J."/>
            <person name="Griggs A."/>
            <person name="Gujja S."/>
            <person name="Heilman E.R."/>
            <person name="Heiman D."/>
            <person name="Hepburn T."/>
            <person name="Howarth C."/>
            <person name="Jen D."/>
            <person name="Larson L."/>
            <person name="Mehta T."/>
            <person name="Neiman D."/>
            <person name="Pearson M."/>
            <person name="Roberts A."/>
            <person name="Saif S."/>
            <person name="Shea T."/>
            <person name="Shenoy N."/>
            <person name="Sisk P."/>
            <person name="Stolte C."/>
            <person name="Sykes S."/>
            <person name="Walk T."/>
            <person name="White J."/>
            <person name="Yandava C."/>
            <person name="Haas B."/>
            <person name="Nusbaum C."/>
            <person name="Birren B."/>
        </authorList>
    </citation>
    <scope>NUCLEOTIDE SEQUENCE</scope>
    <source>
        <strain evidence="4">R3-111a-1</strain>
    </source>
</reference>
<dbReference type="PANTHER" id="PTHR40845:SF1">
    <property type="match status" value="1"/>
</dbReference>
<gene>
    <name evidence="5" type="primary">20349165</name>
    <name evidence="4" type="ORF">GGTG_08707</name>
</gene>
<reference evidence="6" key="1">
    <citation type="submission" date="2010-07" db="EMBL/GenBank/DDBJ databases">
        <title>The genome sequence of Gaeumannomyces graminis var. tritici strain R3-111a-1.</title>
        <authorList>
            <consortium name="The Broad Institute Genome Sequencing Platform"/>
            <person name="Ma L.-J."/>
            <person name="Dead R."/>
            <person name="Young S."/>
            <person name="Zeng Q."/>
            <person name="Koehrsen M."/>
            <person name="Alvarado L."/>
            <person name="Berlin A."/>
            <person name="Chapman S.B."/>
            <person name="Chen Z."/>
            <person name="Freedman E."/>
            <person name="Gellesch M."/>
            <person name="Goldberg J."/>
            <person name="Griggs A."/>
            <person name="Gujja S."/>
            <person name="Heilman E.R."/>
            <person name="Heiman D."/>
            <person name="Hepburn T."/>
            <person name="Howarth C."/>
            <person name="Jen D."/>
            <person name="Larson L."/>
            <person name="Mehta T."/>
            <person name="Neiman D."/>
            <person name="Pearson M."/>
            <person name="Roberts A."/>
            <person name="Saif S."/>
            <person name="Shea T."/>
            <person name="Shenoy N."/>
            <person name="Sisk P."/>
            <person name="Stolte C."/>
            <person name="Sykes S."/>
            <person name="Walk T."/>
            <person name="White J."/>
            <person name="Yandava C."/>
            <person name="Haas B."/>
            <person name="Nusbaum C."/>
            <person name="Birren B."/>
        </authorList>
    </citation>
    <scope>NUCLEOTIDE SEQUENCE [LARGE SCALE GENOMIC DNA]</scope>
    <source>
        <strain evidence="6">R3-111a-1</strain>
    </source>
</reference>
<organism evidence="4">
    <name type="scientific">Gaeumannomyces tritici (strain R3-111a-1)</name>
    <name type="common">Wheat and barley take-all root rot fungus</name>
    <name type="synonym">Gaeumannomyces graminis var. tritici</name>
    <dbReference type="NCBI Taxonomy" id="644352"/>
    <lineage>
        <taxon>Eukaryota</taxon>
        <taxon>Fungi</taxon>
        <taxon>Dikarya</taxon>
        <taxon>Ascomycota</taxon>
        <taxon>Pezizomycotina</taxon>
        <taxon>Sordariomycetes</taxon>
        <taxon>Sordariomycetidae</taxon>
        <taxon>Magnaporthales</taxon>
        <taxon>Magnaporthaceae</taxon>
        <taxon>Gaeumannomyces</taxon>
    </lineage>
</organism>
<dbReference type="PANTHER" id="PTHR40845">
    <property type="match status" value="1"/>
</dbReference>
<evidence type="ECO:0000313" key="5">
    <source>
        <dbReference type="EnsemblFungi" id="EJT74869"/>
    </source>
</evidence>
<feature type="domain" description="DUF7888" evidence="3">
    <location>
        <begin position="179"/>
        <end position="305"/>
    </location>
</feature>
<dbReference type="Proteomes" id="UP000006039">
    <property type="component" value="Unassembled WGS sequence"/>
</dbReference>
<evidence type="ECO:0000259" key="3">
    <source>
        <dbReference type="Pfam" id="PF25411"/>
    </source>
</evidence>
<feature type="signal peptide" evidence="2">
    <location>
        <begin position="1"/>
        <end position="18"/>
    </location>
</feature>
<feature type="compositionally biased region" description="Pro residues" evidence="1">
    <location>
        <begin position="41"/>
        <end position="81"/>
    </location>
</feature>
<dbReference type="HOGENOM" id="CLU_909255_0_0_1"/>
<feature type="compositionally biased region" description="Low complexity" evidence="1">
    <location>
        <begin position="102"/>
        <end position="147"/>
    </location>
</feature>
<evidence type="ECO:0000256" key="2">
    <source>
        <dbReference type="SAM" id="SignalP"/>
    </source>
</evidence>
<dbReference type="RefSeq" id="XP_009224813.1">
    <property type="nucleotide sequence ID" value="XM_009226549.1"/>
</dbReference>
<evidence type="ECO:0000256" key="1">
    <source>
        <dbReference type="SAM" id="MobiDB-lite"/>
    </source>
</evidence>
<dbReference type="VEuPathDB" id="FungiDB:GGTG_08707"/>
<reference evidence="5" key="5">
    <citation type="submission" date="2018-04" db="UniProtKB">
        <authorList>
            <consortium name="EnsemblFungi"/>
        </authorList>
    </citation>
    <scope>IDENTIFICATION</scope>
    <source>
        <strain evidence="5">R3-111a-1</strain>
    </source>
</reference>
<reference evidence="5" key="4">
    <citation type="journal article" date="2015" name="G3 (Bethesda)">
        <title>Genome sequences of three phytopathogenic species of the Magnaporthaceae family of fungi.</title>
        <authorList>
            <person name="Okagaki L.H."/>
            <person name="Nunes C.C."/>
            <person name="Sailsbery J."/>
            <person name="Clay B."/>
            <person name="Brown D."/>
            <person name="John T."/>
            <person name="Oh Y."/>
            <person name="Young N."/>
            <person name="Fitzgerald M."/>
            <person name="Haas B.J."/>
            <person name="Zeng Q."/>
            <person name="Young S."/>
            <person name="Adiconis X."/>
            <person name="Fan L."/>
            <person name="Levin J.Z."/>
            <person name="Mitchell T.K."/>
            <person name="Okubara P.A."/>
            <person name="Farman M.L."/>
            <person name="Kohn L.M."/>
            <person name="Birren B."/>
            <person name="Ma L.-J."/>
            <person name="Dean R.A."/>
        </authorList>
    </citation>
    <scope>NUCLEOTIDE SEQUENCE</scope>
    <source>
        <strain evidence="5">R3-111a-1</strain>
    </source>
</reference>
<dbReference type="OrthoDB" id="3478218at2759"/>
<dbReference type="eggNOG" id="ENOG502RN9J">
    <property type="taxonomic scope" value="Eukaryota"/>
</dbReference>
<dbReference type="EMBL" id="GL385398">
    <property type="protein sequence ID" value="EJT74869.1"/>
    <property type="molecule type" value="Genomic_DNA"/>
</dbReference>
<evidence type="ECO:0000313" key="6">
    <source>
        <dbReference type="Proteomes" id="UP000006039"/>
    </source>
</evidence>
<proteinExistence type="predicted"/>
<keyword evidence="6" id="KW-1185">Reference proteome</keyword>
<dbReference type="Pfam" id="PF25411">
    <property type="entry name" value="DUF7888"/>
    <property type="match status" value="1"/>
</dbReference>
<reference evidence="4" key="3">
    <citation type="submission" date="2010-09" db="EMBL/GenBank/DDBJ databases">
        <title>Annotation of Gaeumannomyces graminis var. tritici R3-111a-1.</title>
        <authorList>
            <consortium name="The Broad Institute Genome Sequencing Platform"/>
            <person name="Ma L.-J."/>
            <person name="Dead R."/>
            <person name="Young S.K."/>
            <person name="Zeng Q."/>
            <person name="Gargeya S."/>
            <person name="Fitzgerald M."/>
            <person name="Haas B."/>
            <person name="Abouelleil A."/>
            <person name="Alvarado L."/>
            <person name="Arachchi H.M."/>
            <person name="Berlin A."/>
            <person name="Brown A."/>
            <person name="Chapman S.B."/>
            <person name="Chen Z."/>
            <person name="Dunbar C."/>
            <person name="Freedman E."/>
            <person name="Gearin G."/>
            <person name="Gellesch M."/>
            <person name="Goldberg J."/>
            <person name="Griggs A."/>
            <person name="Gujja S."/>
            <person name="Heiman D."/>
            <person name="Howarth C."/>
            <person name="Larson L."/>
            <person name="Lui A."/>
            <person name="MacDonald P.J.P."/>
            <person name="Mehta T."/>
            <person name="Montmayeur A."/>
            <person name="Murphy C."/>
            <person name="Neiman D."/>
            <person name="Pearson M."/>
            <person name="Priest M."/>
            <person name="Roberts A."/>
            <person name="Saif S."/>
            <person name="Shea T."/>
            <person name="Shenoy N."/>
            <person name="Sisk P."/>
            <person name="Stolte C."/>
            <person name="Sykes S."/>
            <person name="Yandava C."/>
            <person name="Wortman J."/>
            <person name="Nusbaum C."/>
            <person name="Birren B."/>
        </authorList>
    </citation>
    <scope>NUCLEOTIDE SEQUENCE</scope>
    <source>
        <strain evidence="4">R3-111a-1</strain>
    </source>
</reference>